<evidence type="ECO:0000256" key="1">
    <source>
        <dbReference type="SAM" id="SignalP"/>
    </source>
</evidence>
<reference evidence="2 3" key="1">
    <citation type="submission" date="2021-12" db="EMBL/GenBank/DDBJ databases">
        <title>Genome sequencing of bacteria with rrn-lacking chromosome and rrn-plasmid.</title>
        <authorList>
            <person name="Anda M."/>
            <person name="Iwasaki W."/>
        </authorList>
    </citation>
    <scope>NUCLEOTIDE SEQUENCE [LARGE SCALE GENOMIC DNA]</scope>
    <source>
        <strain evidence="2 3">NBRC 101262</strain>
    </source>
</reference>
<evidence type="ECO:0008006" key="4">
    <source>
        <dbReference type="Google" id="ProtNLM"/>
    </source>
</evidence>
<dbReference type="EMBL" id="AP025292">
    <property type="protein sequence ID" value="BDC99626.1"/>
    <property type="molecule type" value="Genomic_DNA"/>
</dbReference>
<feature type="signal peptide" evidence="1">
    <location>
        <begin position="1"/>
        <end position="23"/>
    </location>
</feature>
<protein>
    <recommendedName>
        <fullName evidence="4">Peptidase C-terminal archaeal/bacterial domain-containing protein</fullName>
    </recommendedName>
</protein>
<gene>
    <name evidence="2" type="ORF">PEPS_19070</name>
</gene>
<proteinExistence type="predicted"/>
<organism evidence="2 3">
    <name type="scientific">Persicobacter psychrovividus</name>
    <dbReference type="NCBI Taxonomy" id="387638"/>
    <lineage>
        <taxon>Bacteria</taxon>
        <taxon>Pseudomonadati</taxon>
        <taxon>Bacteroidota</taxon>
        <taxon>Cytophagia</taxon>
        <taxon>Cytophagales</taxon>
        <taxon>Persicobacteraceae</taxon>
        <taxon>Persicobacter</taxon>
    </lineage>
</organism>
<evidence type="ECO:0000313" key="3">
    <source>
        <dbReference type="Proteomes" id="UP001354989"/>
    </source>
</evidence>
<accession>A0ABM7VF88</accession>
<dbReference type="RefSeq" id="WP_332918875.1">
    <property type="nucleotide sequence ID" value="NZ_AP025292.1"/>
</dbReference>
<name>A0ABM7VF88_9BACT</name>
<keyword evidence="3" id="KW-1185">Reference proteome</keyword>
<feature type="chain" id="PRO_5046887333" description="Peptidase C-terminal archaeal/bacterial domain-containing protein" evidence="1">
    <location>
        <begin position="24"/>
        <end position="142"/>
    </location>
</feature>
<sequence length="142" mass="15615">MKTILYIFLLCIISVVGTTNAQAQCSSDAYTETCLSNLKDGFTFLKSFKVDGQGGAKQKVEYSYVFSKDTKYYINVAGEGGVDGIVVTMYNSNRKLVATNYANGKFYPGITYPCNATGIYYITFTFKDSKNYCGGSVLGFSR</sequence>
<keyword evidence="1" id="KW-0732">Signal</keyword>
<dbReference type="Proteomes" id="UP001354989">
    <property type="component" value="Chromosome"/>
</dbReference>
<evidence type="ECO:0000313" key="2">
    <source>
        <dbReference type="EMBL" id="BDC99626.1"/>
    </source>
</evidence>